<dbReference type="PROSITE" id="PS51833">
    <property type="entry name" value="HDOD"/>
    <property type="match status" value="1"/>
</dbReference>
<dbReference type="RefSeq" id="WP_197455801.1">
    <property type="nucleotide sequence ID" value="NZ_CP037423.1"/>
</dbReference>
<organism evidence="4 5">
    <name type="scientific">Stieleria neptunia</name>
    <dbReference type="NCBI Taxonomy" id="2527979"/>
    <lineage>
        <taxon>Bacteria</taxon>
        <taxon>Pseudomonadati</taxon>
        <taxon>Planctomycetota</taxon>
        <taxon>Planctomycetia</taxon>
        <taxon>Pirellulales</taxon>
        <taxon>Pirellulaceae</taxon>
        <taxon>Stieleria</taxon>
    </lineage>
</organism>
<keyword evidence="5" id="KW-1185">Reference proteome</keyword>
<dbReference type="KEGG" id="snep:Enr13x_11120"/>
<evidence type="ECO:0000259" key="3">
    <source>
        <dbReference type="PROSITE" id="PS51833"/>
    </source>
</evidence>
<dbReference type="Pfam" id="PF08668">
    <property type="entry name" value="HDOD"/>
    <property type="match status" value="1"/>
</dbReference>
<dbReference type="Pfam" id="PF00072">
    <property type="entry name" value="Response_reg"/>
    <property type="match status" value="1"/>
</dbReference>
<evidence type="ECO:0000259" key="2">
    <source>
        <dbReference type="PROSITE" id="PS50110"/>
    </source>
</evidence>
<dbReference type="SMART" id="SM00448">
    <property type="entry name" value="REC"/>
    <property type="match status" value="1"/>
</dbReference>
<dbReference type="Gene3D" id="3.40.50.2300">
    <property type="match status" value="1"/>
</dbReference>
<dbReference type="PANTHER" id="PTHR33525">
    <property type="match status" value="1"/>
</dbReference>
<name>A0A518HKA1_9BACT</name>
<dbReference type="GO" id="GO:0000160">
    <property type="term" value="P:phosphorelay signal transduction system"/>
    <property type="evidence" value="ECO:0007669"/>
    <property type="project" value="InterPro"/>
</dbReference>
<keyword evidence="1" id="KW-0597">Phosphoprotein</keyword>
<dbReference type="InterPro" id="IPR013976">
    <property type="entry name" value="HDOD"/>
</dbReference>
<dbReference type="PROSITE" id="PS50110">
    <property type="entry name" value="RESPONSE_REGULATORY"/>
    <property type="match status" value="1"/>
</dbReference>
<feature type="modified residue" description="4-aspartylphosphate" evidence="1">
    <location>
        <position position="53"/>
    </location>
</feature>
<dbReference type="PIRSF" id="PIRSF036883">
    <property type="entry name" value="RR_HD-GYP_mod"/>
    <property type="match status" value="1"/>
</dbReference>
<evidence type="ECO:0000313" key="4">
    <source>
        <dbReference type="EMBL" id="QDV41274.1"/>
    </source>
</evidence>
<dbReference type="AlphaFoldDB" id="A0A518HKA1"/>
<dbReference type="InterPro" id="IPR014626">
    <property type="entry name" value="Sig_transdc_resp-reg_put"/>
</dbReference>
<dbReference type="Proteomes" id="UP000319004">
    <property type="component" value="Chromosome"/>
</dbReference>
<dbReference type="InterPro" id="IPR011006">
    <property type="entry name" value="CheY-like_superfamily"/>
</dbReference>
<dbReference type="Gene3D" id="1.10.3210.10">
    <property type="entry name" value="Hypothetical protein af1432"/>
    <property type="match status" value="1"/>
</dbReference>
<sequence>MTVLFVDDEPQALRQLERQLIAEDVEWECDFATSGEQAIEMLGTARYDAVVTDMRMPGMDGAALLNYVGKHYPNTVRIILSKPSDRDAVLRSIMAMHQFLPKPCDATELRTTIDRACSLRDVLVSDSLQRLVGGLSRLPSVPAVYRELTNALRNEDASISSIGKIVAKDAVMTAKVLQLVNSAIFCLSHHISDPIKAVSLLGASTLKSLVLAIGIFQEFEALGVNGFSADVLMQHCLRVSRMTKLIGRRERLDSQALEDAITAATLHDIGKLVLHSIDPKSCAQAALKAEIDDIPLWRAERQIFGADHAAIGAHLLSVWGLPQTIIEIVALHHTPTKAFEISFSPLTAVVASNYLSRAGSQLPLPTPDEELIRYFEMVVCGEKLESWHNLCSDVGRRNDEQRKTPLPQDVSL</sequence>
<accession>A0A518HKA1</accession>
<reference evidence="4 5" key="1">
    <citation type="submission" date="2019-03" db="EMBL/GenBank/DDBJ databases">
        <title>Deep-cultivation of Planctomycetes and their phenomic and genomic characterization uncovers novel biology.</title>
        <authorList>
            <person name="Wiegand S."/>
            <person name="Jogler M."/>
            <person name="Boedeker C."/>
            <person name="Pinto D."/>
            <person name="Vollmers J."/>
            <person name="Rivas-Marin E."/>
            <person name="Kohn T."/>
            <person name="Peeters S.H."/>
            <person name="Heuer A."/>
            <person name="Rast P."/>
            <person name="Oberbeckmann S."/>
            <person name="Bunk B."/>
            <person name="Jeske O."/>
            <person name="Meyerdierks A."/>
            <person name="Storesund J.E."/>
            <person name="Kallscheuer N."/>
            <person name="Luecker S."/>
            <person name="Lage O.M."/>
            <person name="Pohl T."/>
            <person name="Merkel B.J."/>
            <person name="Hornburger P."/>
            <person name="Mueller R.-W."/>
            <person name="Bruemmer F."/>
            <person name="Labrenz M."/>
            <person name="Spormann A.M."/>
            <person name="Op den Camp H."/>
            <person name="Overmann J."/>
            <person name="Amann R."/>
            <person name="Jetten M.S.M."/>
            <person name="Mascher T."/>
            <person name="Medema M.H."/>
            <person name="Devos D.P."/>
            <person name="Kaster A.-K."/>
            <person name="Ovreas L."/>
            <person name="Rohde M."/>
            <person name="Galperin M.Y."/>
            <person name="Jogler C."/>
        </authorList>
    </citation>
    <scope>NUCLEOTIDE SEQUENCE [LARGE SCALE GENOMIC DNA]</scope>
    <source>
        <strain evidence="4 5">Enr13</strain>
    </source>
</reference>
<dbReference type="SUPFAM" id="SSF109604">
    <property type="entry name" value="HD-domain/PDEase-like"/>
    <property type="match status" value="1"/>
</dbReference>
<proteinExistence type="predicted"/>
<dbReference type="CDD" id="cd00077">
    <property type="entry name" value="HDc"/>
    <property type="match status" value="1"/>
</dbReference>
<dbReference type="EMBL" id="CP037423">
    <property type="protein sequence ID" value="QDV41274.1"/>
    <property type="molecule type" value="Genomic_DNA"/>
</dbReference>
<dbReference type="PANTHER" id="PTHR33525:SF3">
    <property type="entry name" value="RIBONUCLEASE Y"/>
    <property type="match status" value="1"/>
</dbReference>
<dbReference type="InterPro" id="IPR052340">
    <property type="entry name" value="RNase_Y/CdgJ"/>
</dbReference>
<protein>
    <submittedName>
        <fullName evidence="4">Nitrogen assimilation regulatory protein</fullName>
    </submittedName>
</protein>
<evidence type="ECO:0000256" key="1">
    <source>
        <dbReference type="PROSITE-ProRule" id="PRU00169"/>
    </source>
</evidence>
<feature type="domain" description="Response regulatory" evidence="2">
    <location>
        <begin position="2"/>
        <end position="117"/>
    </location>
</feature>
<dbReference type="NCBIfam" id="TIGR00277">
    <property type="entry name" value="HDIG"/>
    <property type="match status" value="1"/>
</dbReference>
<dbReference type="InterPro" id="IPR003607">
    <property type="entry name" value="HD/PDEase_dom"/>
</dbReference>
<dbReference type="SUPFAM" id="SSF52172">
    <property type="entry name" value="CheY-like"/>
    <property type="match status" value="1"/>
</dbReference>
<evidence type="ECO:0000313" key="5">
    <source>
        <dbReference type="Proteomes" id="UP000319004"/>
    </source>
</evidence>
<feature type="domain" description="HDOD" evidence="3">
    <location>
        <begin position="138"/>
        <end position="335"/>
    </location>
</feature>
<dbReference type="InterPro" id="IPR001789">
    <property type="entry name" value="Sig_transdc_resp-reg_receiver"/>
</dbReference>
<dbReference type="InterPro" id="IPR006675">
    <property type="entry name" value="HDIG_dom"/>
</dbReference>
<gene>
    <name evidence="4" type="primary">ntrC_1</name>
    <name evidence="4" type="ORF">Enr13x_11120</name>
</gene>